<keyword evidence="5 6" id="KW-0472">Membrane</keyword>
<reference evidence="8 9" key="1">
    <citation type="journal article" date="2010" name="PLoS ONE">
        <title>The glycobiome of the rumen bacterium Butyrivibrio proteoclasticus B316(T) highlights adaptation to a polysaccharide-rich environment.</title>
        <authorList>
            <person name="Kelly W.J."/>
            <person name="Leahy S.C."/>
            <person name="Altermann E."/>
            <person name="Yeoman C.J."/>
            <person name="Dunne J.C."/>
            <person name="Kong Z."/>
            <person name="Pacheco D.M."/>
            <person name="Li D."/>
            <person name="Noel S.J."/>
            <person name="Moon C.D."/>
            <person name="Cookson A.L."/>
            <person name="Attwood G.T."/>
        </authorList>
    </citation>
    <scope>NUCLEOTIDE SEQUENCE [LARGE SCALE GENOMIC DNA]</scope>
    <source>
        <strain evidence="9">ATCC 51982 / DSM 14932 / B316</strain>
    </source>
</reference>
<feature type="transmembrane region" description="Helical" evidence="6">
    <location>
        <begin position="376"/>
        <end position="395"/>
    </location>
</feature>
<evidence type="ECO:0000256" key="4">
    <source>
        <dbReference type="ARBA" id="ARBA00022989"/>
    </source>
</evidence>
<evidence type="ECO:0000256" key="2">
    <source>
        <dbReference type="ARBA" id="ARBA00022448"/>
    </source>
</evidence>
<feature type="transmembrane region" description="Helical" evidence="6">
    <location>
        <begin position="251"/>
        <end position="273"/>
    </location>
</feature>
<comment type="subcellular location">
    <subcellularLocation>
        <location evidence="1">Cell membrane</location>
        <topology evidence="1">Multi-pass membrane protein</topology>
    </subcellularLocation>
</comment>
<organism evidence="8 9">
    <name type="scientific">Butyrivibrio proteoclasticus (strain ATCC 51982 / DSM 14932 / B316)</name>
    <name type="common">Clostridium proteoclasticum</name>
    <dbReference type="NCBI Taxonomy" id="515622"/>
    <lineage>
        <taxon>Bacteria</taxon>
        <taxon>Bacillati</taxon>
        <taxon>Bacillota</taxon>
        <taxon>Clostridia</taxon>
        <taxon>Lachnospirales</taxon>
        <taxon>Lachnospiraceae</taxon>
        <taxon>Butyrivibrio</taxon>
    </lineage>
</organism>
<keyword evidence="3 6" id="KW-0812">Transmembrane</keyword>
<feature type="transmembrane region" description="Helical" evidence="6">
    <location>
        <begin position="77"/>
        <end position="98"/>
    </location>
</feature>
<feature type="transmembrane region" description="Helical" evidence="6">
    <location>
        <begin position="285"/>
        <end position="305"/>
    </location>
</feature>
<dbReference type="GO" id="GO:0005886">
    <property type="term" value="C:plasma membrane"/>
    <property type="evidence" value="ECO:0007669"/>
    <property type="project" value="UniProtKB-SubCell"/>
</dbReference>
<dbReference type="Pfam" id="PF07690">
    <property type="entry name" value="MFS_1"/>
    <property type="match status" value="1"/>
</dbReference>
<feature type="transmembrane region" description="Helical" evidence="6">
    <location>
        <begin position="176"/>
        <end position="197"/>
    </location>
</feature>
<dbReference type="PROSITE" id="PS50850">
    <property type="entry name" value="MFS"/>
    <property type="match status" value="1"/>
</dbReference>
<feature type="transmembrane region" description="Helical" evidence="6">
    <location>
        <begin position="317"/>
        <end position="338"/>
    </location>
</feature>
<dbReference type="Proteomes" id="UP000001299">
    <property type="component" value="Chromosome 1"/>
</dbReference>
<evidence type="ECO:0000256" key="1">
    <source>
        <dbReference type="ARBA" id="ARBA00004651"/>
    </source>
</evidence>
<dbReference type="STRING" id="515622.bpr_I1150"/>
<dbReference type="HOGENOM" id="CLU_038661_0_0_9"/>
<dbReference type="InterPro" id="IPR011701">
    <property type="entry name" value="MFS"/>
</dbReference>
<evidence type="ECO:0000256" key="5">
    <source>
        <dbReference type="ARBA" id="ARBA00023136"/>
    </source>
</evidence>
<dbReference type="GO" id="GO:0022857">
    <property type="term" value="F:transmembrane transporter activity"/>
    <property type="evidence" value="ECO:0007669"/>
    <property type="project" value="InterPro"/>
</dbReference>
<gene>
    <name evidence="8" type="ordered locus">bpr_I1150</name>
</gene>
<feature type="domain" description="Major facilitator superfamily (MFS) profile" evidence="7">
    <location>
        <begin position="250"/>
        <end position="446"/>
    </location>
</feature>
<feature type="transmembrane region" description="Helical" evidence="6">
    <location>
        <begin position="143"/>
        <end position="164"/>
    </location>
</feature>
<accession>E0S265</accession>
<feature type="transmembrane region" description="Helical" evidence="6">
    <location>
        <begin position="7"/>
        <end position="25"/>
    </location>
</feature>
<dbReference type="EMBL" id="CP001810">
    <property type="protein sequence ID" value="ADL33890.1"/>
    <property type="molecule type" value="Genomic_DNA"/>
</dbReference>
<sequence>MKLNTKRTILIGFAFMSICAFWQFYDNEIPKILKYSFNLGETLTGVVMALDNVLALFLLPVFGTVSDGTETRFGKRMPYIVVGTILSTILLTILITVARPSGSLALFVGVLLLLLISMGIYRSPAVSLMPDLTPAPCRSSANAVINLMGTIGGIYILVMIKVLLKEADDPARTNYIPLMLSLVLFMLISIAVVFFAIKENRIKEEIHKEGGLHSLGDTFDDEKDAECLKNKELFEEGSVTKKMPQEVKRSLIFLLASVFLWFTAYNAVTTAFSRFVGEVWDLHDNAYATCLLVATIAATLSYVPIALVSSKIGRKKTILIGISIMAASYVITGLYPHFSPSINIFFALVGIGWAAINVNSYPMVVEMSKAGDIGKFTGTYYTFSMAAQVFTPIFSGFLLEHVSYRTLFPYAFIFSALAFCTMLMVKHGDVKPPKKERIIENFDVDD</sequence>
<evidence type="ECO:0000256" key="3">
    <source>
        <dbReference type="ARBA" id="ARBA00022692"/>
    </source>
</evidence>
<dbReference type="InterPro" id="IPR020846">
    <property type="entry name" value="MFS_dom"/>
</dbReference>
<dbReference type="InterPro" id="IPR036259">
    <property type="entry name" value="MFS_trans_sf"/>
</dbReference>
<proteinExistence type="predicted"/>
<dbReference type="Gene3D" id="1.20.1250.20">
    <property type="entry name" value="MFS general substrate transporter like domains"/>
    <property type="match status" value="2"/>
</dbReference>
<feature type="transmembrane region" description="Helical" evidence="6">
    <location>
        <begin position="104"/>
        <end position="122"/>
    </location>
</feature>
<dbReference type="eggNOG" id="COG2211">
    <property type="taxonomic scope" value="Bacteria"/>
</dbReference>
<feature type="transmembrane region" description="Helical" evidence="6">
    <location>
        <begin position="45"/>
        <end position="65"/>
    </location>
</feature>
<evidence type="ECO:0000256" key="6">
    <source>
        <dbReference type="SAM" id="Phobius"/>
    </source>
</evidence>
<name>E0S265_BUTPB</name>
<dbReference type="PANTHER" id="PTHR23528">
    <property type="match status" value="1"/>
</dbReference>
<keyword evidence="4 6" id="KW-1133">Transmembrane helix</keyword>
<dbReference type="SUPFAM" id="SSF103473">
    <property type="entry name" value="MFS general substrate transporter"/>
    <property type="match status" value="1"/>
</dbReference>
<dbReference type="AlphaFoldDB" id="E0S265"/>
<evidence type="ECO:0000313" key="8">
    <source>
        <dbReference type="EMBL" id="ADL33890.1"/>
    </source>
</evidence>
<dbReference type="RefSeq" id="WP_013280544.1">
    <property type="nucleotide sequence ID" value="NC_014387.1"/>
</dbReference>
<protein>
    <submittedName>
        <fullName evidence="8">MFS transporter</fullName>
    </submittedName>
</protein>
<feature type="transmembrane region" description="Helical" evidence="6">
    <location>
        <begin position="407"/>
        <end position="425"/>
    </location>
</feature>
<dbReference type="KEGG" id="bpb:bpr_I1150"/>
<evidence type="ECO:0000259" key="7">
    <source>
        <dbReference type="PROSITE" id="PS50850"/>
    </source>
</evidence>
<dbReference type="PANTHER" id="PTHR23528:SF1">
    <property type="entry name" value="MAJOR FACILITATOR SUPERFAMILY (MFS) PROFILE DOMAIN-CONTAINING PROTEIN"/>
    <property type="match status" value="1"/>
</dbReference>
<evidence type="ECO:0000313" key="9">
    <source>
        <dbReference type="Proteomes" id="UP000001299"/>
    </source>
</evidence>
<keyword evidence="2" id="KW-0813">Transport</keyword>
<keyword evidence="9" id="KW-1185">Reference proteome</keyword>